<reference evidence="4 5" key="1">
    <citation type="submission" date="2020-10" db="EMBL/GenBank/DDBJ databases">
        <title>Sequencing the genomes of 1000 actinobacteria strains.</title>
        <authorList>
            <person name="Klenk H.-P."/>
        </authorList>
    </citation>
    <scope>NUCLEOTIDE SEQUENCE [LARGE SCALE GENOMIC DNA]</scope>
    <source>
        <strain evidence="4 5">DSM 43173</strain>
    </source>
</reference>
<dbReference type="EMBL" id="JADBEK010000001">
    <property type="protein sequence ID" value="MBE1584373.1"/>
    <property type="molecule type" value="Genomic_DNA"/>
</dbReference>
<dbReference type="InterPro" id="IPR002104">
    <property type="entry name" value="Integrase_catalytic"/>
</dbReference>
<evidence type="ECO:0000259" key="3">
    <source>
        <dbReference type="PROSITE" id="PS51898"/>
    </source>
</evidence>
<evidence type="ECO:0000256" key="2">
    <source>
        <dbReference type="SAM" id="MobiDB-lite"/>
    </source>
</evidence>
<dbReference type="CDD" id="cd00397">
    <property type="entry name" value="DNA_BRE_C"/>
    <property type="match status" value="1"/>
</dbReference>
<evidence type="ECO:0000313" key="5">
    <source>
        <dbReference type="Proteomes" id="UP000633509"/>
    </source>
</evidence>
<dbReference type="PROSITE" id="PS51898">
    <property type="entry name" value="TYR_RECOMBINASE"/>
    <property type="match status" value="1"/>
</dbReference>
<gene>
    <name evidence="4" type="ORF">H4W80_002631</name>
</gene>
<keyword evidence="5" id="KW-1185">Reference proteome</keyword>
<dbReference type="Gene3D" id="1.10.443.10">
    <property type="entry name" value="Intergrase catalytic core"/>
    <property type="match status" value="1"/>
</dbReference>
<accession>A0ABR9LUP5</accession>
<dbReference type="Pfam" id="PF00589">
    <property type="entry name" value="Phage_integrase"/>
    <property type="match status" value="1"/>
</dbReference>
<feature type="domain" description="Tyr recombinase" evidence="3">
    <location>
        <begin position="1"/>
        <end position="193"/>
    </location>
</feature>
<dbReference type="SUPFAM" id="SSF56349">
    <property type="entry name" value="DNA breaking-rejoining enzymes"/>
    <property type="match status" value="1"/>
</dbReference>
<protein>
    <submittedName>
        <fullName evidence="4">Integrase</fullName>
    </submittedName>
</protein>
<comment type="caution">
    <text evidence="4">The sequence shown here is derived from an EMBL/GenBank/DDBJ whole genome shotgun (WGS) entry which is preliminary data.</text>
</comment>
<evidence type="ECO:0000256" key="1">
    <source>
        <dbReference type="ARBA" id="ARBA00023172"/>
    </source>
</evidence>
<dbReference type="RefSeq" id="WP_225963399.1">
    <property type="nucleotide sequence ID" value="NZ_JBHSKR010000010.1"/>
</dbReference>
<feature type="region of interest" description="Disordered" evidence="2">
    <location>
        <begin position="95"/>
        <end position="116"/>
    </location>
</feature>
<dbReference type="InterPro" id="IPR013762">
    <property type="entry name" value="Integrase-like_cat_sf"/>
</dbReference>
<organism evidence="4 5">
    <name type="scientific">Nonomuraea angiospora</name>
    <dbReference type="NCBI Taxonomy" id="46172"/>
    <lineage>
        <taxon>Bacteria</taxon>
        <taxon>Bacillati</taxon>
        <taxon>Actinomycetota</taxon>
        <taxon>Actinomycetes</taxon>
        <taxon>Streptosporangiales</taxon>
        <taxon>Streptosporangiaceae</taxon>
        <taxon>Nonomuraea</taxon>
    </lineage>
</organism>
<proteinExistence type="predicted"/>
<dbReference type="InterPro" id="IPR011010">
    <property type="entry name" value="DNA_brk_join_enz"/>
</dbReference>
<dbReference type="Proteomes" id="UP000633509">
    <property type="component" value="Unassembled WGS sequence"/>
</dbReference>
<keyword evidence="1" id="KW-0233">DNA recombination</keyword>
<sequence>MSDERWTEFFAVLRSNRDRAIMALAISTGARASELLGVRGADIDWGDQLIRVHRKGSGAQQWLPASPEAFVWLRLYHTEIGQIGPNERLWKTLRRRRRNGGPPEPPRSGLRLPARRPRASQQFARCQLVDARPAAATRNPLDSAHPLRLCAGRLAIVGPGHLRTRMALATGRLPVEAVYPGRRTWPDLRPGLEVPLTARRQQLATLLREKGTT</sequence>
<evidence type="ECO:0000313" key="4">
    <source>
        <dbReference type="EMBL" id="MBE1584373.1"/>
    </source>
</evidence>
<name>A0ABR9LUP5_9ACTN</name>